<accession>A0A4R5XHP0</accession>
<dbReference type="OrthoDB" id="2786563at2759"/>
<protein>
    <submittedName>
        <fullName evidence="1">Uncharacterized protein</fullName>
    </submittedName>
</protein>
<proteinExistence type="predicted"/>
<name>A0A4R5XHP0_9AGAM</name>
<sequence length="520" mass="58165">MTRLPDEILKEILVPPLRIPDVEFSSTGRASESPFGRTVRNSSSLLLVSKQWMRVATPLLYEVVIMRSTAQAQALAYAIKSNKAFGMFIKKLRMEGGFGKSPAHFIALAPNIRELFVTLDLWSSDSPSGLCSMLSGMNLCRVVINHQDGDIKNAKATQLWKSLCTCIPHWSNLEILEYHSTYAISINGKGKYWELAALLKASPSVKHVVFTYVPQLVLAKMALFTSLETVSVELMSSQQRGFISNNHTLRKLVKVRPERNTEHKTTPKVSSIASVVAGFKPLEKVPKHTAKPIWDLIFSFATHSYYAETPPSGKPLTAPNSSPSRSLCYLTARTLCLVSKSFREIARRHLFSIVQVESRRRFSAFTDTINDNDALARLVRVLRVKFLRSHETDCDNRMTQLLPKLTSLVCLDVPLIDLRQLKLLKPPASTNLQTLDVRLAACSESGRDTVNLGVLGGLTYFRCTFDSWESLRRPKLPLTLSVHLPNLTSFSIGMHDSEDTLDAFWTNAVPYPPPAMWATS</sequence>
<evidence type="ECO:0000313" key="2">
    <source>
        <dbReference type="Proteomes" id="UP000294933"/>
    </source>
</evidence>
<dbReference type="VEuPathDB" id="FungiDB:BD410DRAFT_834186"/>
<organism evidence="1 2">
    <name type="scientific">Rickenella mellea</name>
    <dbReference type="NCBI Taxonomy" id="50990"/>
    <lineage>
        <taxon>Eukaryota</taxon>
        <taxon>Fungi</taxon>
        <taxon>Dikarya</taxon>
        <taxon>Basidiomycota</taxon>
        <taxon>Agaricomycotina</taxon>
        <taxon>Agaricomycetes</taxon>
        <taxon>Hymenochaetales</taxon>
        <taxon>Rickenellaceae</taxon>
        <taxon>Rickenella</taxon>
    </lineage>
</organism>
<dbReference type="Proteomes" id="UP000294933">
    <property type="component" value="Unassembled WGS sequence"/>
</dbReference>
<keyword evidence="2" id="KW-1185">Reference proteome</keyword>
<dbReference type="EMBL" id="ML170156">
    <property type="protein sequence ID" value="TDL29966.1"/>
    <property type="molecule type" value="Genomic_DNA"/>
</dbReference>
<reference evidence="1 2" key="1">
    <citation type="submission" date="2018-06" db="EMBL/GenBank/DDBJ databases">
        <title>A transcriptomic atlas of mushroom development highlights an independent origin of complex multicellularity.</title>
        <authorList>
            <consortium name="DOE Joint Genome Institute"/>
            <person name="Krizsan K."/>
            <person name="Almasi E."/>
            <person name="Merenyi Z."/>
            <person name="Sahu N."/>
            <person name="Viragh M."/>
            <person name="Koszo T."/>
            <person name="Mondo S."/>
            <person name="Kiss B."/>
            <person name="Balint B."/>
            <person name="Kues U."/>
            <person name="Barry K."/>
            <person name="Hegedus J.C."/>
            <person name="Henrissat B."/>
            <person name="Johnson J."/>
            <person name="Lipzen A."/>
            <person name="Ohm R."/>
            <person name="Nagy I."/>
            <person name="Pangilinan J."/>
            <person name="Yan J."/>
            <person name="Xiong Y."/>
            <person name="Grigoriev I.V."/>
            <person name="Hibbett D.S."/>
            <person name="Nagy L.G."/>
        </authorList>
    </citation>
    <scope>NUCLEOTIDE SEQUENCE [LARGE SCALE GENOMIC DNA]</scope>
    <source>
        <strain evidence="1 2">SZMC22713</strain>
    </source>
</reference>
<dbReference type="AlphaFoldDB" id="A0A4R5XHP0"/>
<gene>
    <name evidence="1" type="ORF">BD410DRAFT_834186</name>
</gene>
<evidence type="ECO:0000313" key="1">
    <source>
        <dbReference type="EMBL" id="TDL29966.1"/>
    </source>
</evidence>